<dbReference type="Proteomes" id="UP000308671">
    <property type="component" value="Unassembled WGS sequence"/>
</dbReference>
<accession>A0A4S8QNF3</accession>
<proteinExistence type="predicted"/>
<name>A0A4S8QNF3_9HELO</name>
<dbReference type="Pfam" id="PF06985">
    <property type="entry name" value="HET"/>
    <property type="match status" value="1"/>
</dbReference>
<feature type="domain" description="Heterokaryon incompatibility" evidence="1">
    <location>
        <begin position="97"/>
        <end position="243"/>
    </location>
</feature>
<organism evidence="2 3">
    <name type="scientific">Botrytis galanthina</name>
    <dbReference type="NCBI Taxonomy" id="278940"/>
    <lineage>
        <taxon>Eukaryota</taxon>
        <taxon>Fungi</taxon>
        <taxon>Dikarya</taxon>
        <taxon>Ascomycota</taxon>
        <taxon>Pezizomycotina</taxon>
        <taxon>Leotiomycetes</taxon>
        <taxon>Helotiales</taxon>
        <taxon>Sclerotiniaceae</taxon>
        <taxon>Botrytis</taxon>
    </lineage>
</organism>
<dbReference type="PANTHER" id="PTHR33112">
    <property type="entry name" value="DOMAIN PROTEIN, PUTATIVE-RELATED"/>
    <property type="match status" value="1"/>
</dbReference>
<sequence>MMKFYHKKLLRLGVYSQEQITGLESFVSVASSTGSDESLNLSKKWLQNCNESHVSCSRKATTYPRFLPTRLIDIGIEESTITPRLCLREEIPLNSVYFTLSHCWGKIVPKITLLQSNIEVMLREINFSQLSNTFQDALWVVRKLGGRYIWIDSLCIVQDSETDWLGESVRMCDVYSNSYCNICATAARDGSERMFRDREPLQVQQAWFQTFLNKNKHCLIDVDAWEKEVVNGILSSRAWVCQERLLSRRNLHFGSRQLFWECLDHEASETFPKGIPKVVTDGRSVKPQIKVLVNGIDKCQSDTSFEGGQIWQEIVEIYMRSNLTFKTDRLVAIGGMAKAASQKIGGKYLAGVWEEDLLPGILWRARKYPSNLSKFTKAPLEKQEFTAPSWSWASFNTEIQFPPRNRRIRAIDKFFEILETHVDLAIEDSFGKACGGYIKLKGDVASATFWCVRLSGLDLKFESDFVRGGTKLGRLRSTITYSDFQDMTEIDLQEVYLLPACRFPLRHDEWQVGGLILFPTNRARWEFRRCGMFLYSIDEDHEVVMSECRSFSREQKIESPEFGLQDDGKFIIKIF</sequence>
<dbReference type="InterPro" id="IPR010730">
    <property type="entry name" value="HET"/>
</dbReference>
<evidence type="ECO:0000259" key="1">
    <source>
        <dbReference type="Pfam" id="PF06985"/>
    </source>
</evidence>
<evidence type="ECO:0000313" key="3">
    <source>
        <dbReference type="Proteomes" id="UP000308671"/>
    </source>
</evidence>
<comment type="caution">
    <text evidence="2">The sequence shown here is derived from an EMBL/GenBank/DDBJ whole genome shotgun (WGS) entry which is preliminary data.</text>
</comment>
<gene>
    <name evidence="2" type="ORF">BGAL_0524g00070</name>
</gene>
<dbReference type="PANTHER" id="PTHR33112:SF10">
    <property type="entry name" value="TOL"/>
    <property type="match status" value="1"/>
</dbReference>
<evidence type="ECO:0000313" key="2">
    <source>
        <dbReference type="EMBL" id="THV45152.1"/>
    </source>
</evidence>
<reference evidence="2 3" key="1">
    <citation type="submission" date="2017-12" db="EMBL/GenBank/DDBJ databases">
        <title>Comparative genomics of Botrytis spp.</title>
        <authorList>
            <person name="Valero-Jimenez C.A."/>
            <person name="Tapia P."/>
            <person name="Veloso J."/>
            <person name="Silva-Moreno E."/>
            <person name="Staats M."/>
            <person name="Valdes J.H."/>
            <person name="Van Kan J.A.L."/>
        </authorList>
    </citation>
    <scope>NUCLEOTIDE SEQUENCE [LARGE SCALE GENOMIC DNA]</scope>
    <source>
        <strain evidence="2 3">MUCL435</strain>
    </source>
</reference>
<keyword evidence="3" id="KW-1185">Reference proteome</keyword>
<dbReference type="AlphaFoldDB" id="A0A4S8QNF3"/>
<protein>
    <recommendedName>
        <fullName evidence="1">Heterokaryon incompatibility domain-containing protein</fullName>
    </recommendedName>
</protein>
<dbReference type="EMBL" id="PQXL01000523">
    <property type="protein sequence ID" value="THV45152.1"/>
    <property type="molecule type" value="Genomic_DNA"/>
</dbReference>
<dbReference type="OrthoDB" id="3560191at2759"/>